<feature type="signal peptide" evidence="4">
    <location>
        <begin position="1"/>
        <end position="30"/>
    </location>
</feature>
<reference evidence="6 7" key="1">
    <citation type="journal article" date="2016" name="Int. J. Mol. Sci.">
        <title>Comparative genomics of the extreme acidophile Acidithiobacillus thiooxidans reveals intraspecific divergence and niche adaptation.</title>
        <authorList>
            <person name="Zhang X."/>
            <person name="Feng X."/>
            <person name="Tao J."/>
            <person name="Ma L."/>
            <person name="Xiao Y."/>
            <person name="Liang Y."/>
            <person name="Liu X."/>
            <person name="Yin H."/>
        </authorList>
    </citation>
    <scope>NUCLEOTIDE SEQUENCE [LARGE SCALE GENOMIC DNA]</scope>
    <source>
        <strain evidence="6 7">A02</strain>
    </source>
</reference>
<dbReference type="STRING" id="930.GCA_002079865_02578"/>
<evidence type="ECO:0000256" key="3">
    <source>
        <dbReference type="ARBA" id="ARBA00022764"/>
    </source>
</evidence>
<evidence type="ECO:0000256" key="4">
    <source>
        <dbReference type="SAM" id="SignalP"/>
    </source>
</evidence>
<dbReference type="GO" id="GO:0017089">
    <property type="term" value="F:glycolipid transfer activity"/>
    <property type="evidence" value="ECO:0007669"/>
    <property type="project" value="TreeGrafter"/>
</dbReference>
<protein>
    <submittedName>
        <fullName evidence="6">Sugar ABC transporter substrate-binding protein</fullName>
    </submittedName>
</protein>
<dbReference type="Gene3D" id="2.60.450.10">
    <property type="entry name" value="Lipopolysaccharide (LPS) transport protein A like domain"/>
    <property type="match status" value="1"/>
</dbReference>
<organism evidence="6 7">
    <name type="scientific">Acidithiobacillus thiooxidans</name>
    <name type="common">Thiobacillus thiooxidans</name>
    <dbReference type="NCBI Taxonomy" id="930"/>
    <lineage>
        <taxon>Bacteria</taxon>
        <taxon>Pseudomonadati</taxon>
        <taxon>Pseudomonadota</taxon>
        <taxon>Acidithiobacillia</taxon>
        <taxon>Acidithiobacillales</taxon>
        <taxon>Acidithiobacillaceae</taxon>
        <taxon>Acidithiobacillus</taxon>
    </lineage>
</organism>
<evidence type="ECO:0000256" key="1">
    <source>
        <dbReference type="ARBA" id="ARBA00022448"/>
    </source>
</evidence>
<dbReference type="GO" id="GO:0030288">
    <property type="term" value="C:outer membrane-bounded periplasmic space"/>
    <property type="evidence" value="ECO:0007669"/>
    <property type="project" value="TreeGrafter"/>
</dbReference>
<evidence type="ECO:0000313" key="6">
    <source>
        <dbReference type="EMBL" id="OCX71440.1"/>
    </source>
</evidence>
<gene>
    <name evidence="6" type="ORF">A6P07_11940</name>
</gene>
<name>A0A1C2I646_ACITH</name>
<keyword evidence="3" id="KW-0574">Periplasm</keyword>
<keyword evidence="1" id="KW-0813">Transport</keyword>
<feature type="chain" id="PRO_5008663394" evidence="4">
    <location>
        <begin position="31"/>
        <end position="181"/>
    </location>
</feature>
<feature type="domain" description="Organic solvent tolerance-like N-terminal" evidence="5">
    <location>
        <begin position="44"/>
        <end position="151"/>
    </location>
</feature>
<evidence type="ECO:0000313" key="7">
    <source>
        <dbReference type="Proteomes" id="UP000094893"/>
    </source>
</evidence>
<dbReference type="GO" id="GO:0015920">
    <property type="term" value="P:lipopolysaccharide transport"/>
    <property type="evidence" value="ECO:0007669"/>
    <property type="project" value="InterPro"/>
</dbReference>
<dbReference type="InterPro" id="IPR014340">
    <property type="entry name" value="LptA"/>
</dbReference>
<dbReference type="GO" id="GO:0009279">
    <property type="term" value="C:cell outer membrane"/>
    <property type="evidence" value="ECO:0007669"/>
    <property type="project" value="TreeGrafter"/>
</dbReference>
<accession>A0A1C2I646</accession>
<comment type="caution">
    <text evidence="6">The sequence shown here is derived from an EMBL/GenBank/DDBJ whole genome shotgun (WGS) entry which is preliminary data.</text>
</comment>
<dbReference type="InterPro" id="IPR052037">
    <property type="entry name" value="LPS_export_LptA"/>
</dbReference>
<evidence type="ECO:0000259" key="5">
    <source>
        <dbReference type="Pfam" id="PF03968"/>
    </source>
</evidence>
<evidence type="ECO:0000256" key="2">
    <source>
        <dbReference type="ARBA" id="ARBA00022729"/>
    </source>
</evidence>
<proteinExistence type="predicted"/>
<dbReference type="EMBL" id="LWSA01000167">
    <property type="protein sequence ID" value="OCX71440.1"/>
    <property type="molecule type" value="Genomic_DNA"/>
</dbReference>
<dbReference type="GO" id="GO:0001530">
    <property type="term" value="F:lipopolysaccharide binding"/>
    <property type="evidence" value="ECO:0007669"/>
    <property type="project" value="InterPro"/>
</dbReference>
<dbReference type="InterPro" id="IPR005653">
    <property type="entry name" value="OstA-like_N"/>
</dbReference>
<sequence length="181" mass="19224">MYVVFMRLKHGSVGRYWPVGLMIVSLAALAAPAAQQTLAKGPIHISADTLHAENKPSQQATYLGNVVMTQGDVVIHANKLVIAALQGKVQTATATGSPVSFTMSSAQRHGYGNTLIYKPGSGEIVLQGNAHLWQEKNEISGQQVTYFLNNQQTAVTAAPGQRVHSVFYPAAANRSASGGRP</sequence>
<keyword evidence="2 4" id="KW-0732">Signal</keyword>
<dbReference type="NCBIfam" id="TIGR03002">
    <property type="entry name" value="outer_YhbN_LptA"/>
    <property type="match status" value="1"/>
</dbReference>
<dbReference type="PANTHER" id="PTHR36504:SF1">
    <property type="entry name" value="LIPOPOLYSACCHARIDE EXPORT SYSTEM PROTEIN LPTA"/>
    <property type="match status" value="1"/>
</dbReference>
<dbReference type="Proteomes" id="UP000094893">
    <property type="component" value="Unassembled WGS sequence"/>
</dbReference>
<dbReference type="AlphaFoldDB" id="A0A1C2I646"/>
<dbReference type="eggNOG" id="COG1934">
    <property type="taxonomic scope" value="Bacteria"/>
</dbReference>
<dbReference type="Pfam" id="PF03968">
    <property type="entry name" value="LptD_N"/>
    <property type="match status" value="1"/>
</dbReference>
<dbReference type="PANTHER" id="PTHR36504">
    <property type="entry name" value="LIPOPOLYSACCHARIDE EXPORT SYSTEM PROTEIN LPTA"/>
    <property type="match status" value="1"/>
</dbReference>